<accession>A0ACC0PNN1</accession>
<protein>
    <submittedName>
        <fullName evidence="1">Uncharacterized protein</fullName>
    </submittedName>
</protein>
<evidence type="ECO:0000313" key="2">
    <source>
        <dbReference type="Proteomes" id="UP001062846"/>
    </source>
</evidence>
<dbReference type="EMBL" id="CM046389">
    <property type="protein sequence ID" value="KAI8566734.1"/>
    <property type="molecule type" value="Genomic_DNA"/>
</dbReference>
<keyword evidence="2" id="KW-1185">Reference proteome</keyword>
<sequence length="69" mass="7386">MKSGSPSNQVFGSDFWKEEMNTVADPCPAEGGFVKGSSNPVVGKSRCFGMVLPSQIRIRCPSSSPHIDL</sequence>
<dbReference type="Proteomes" id="UP001062846">
    <property type="component" value="Chromosome 2"/>
</dbReference>
<gene>
    <name evidence="1" type="ORF">RHMOL_Rhmol02G0064900</name>
</gene>
<name>A0ACC0PNN1_RHOML</name>
<evidence type="ECO:0000313" key="1">
    <source>
        <dbReference type="EMBL" id="KAI8566734.1"/>
    </source>
</evidence>
<organism evidence="1 2">
    <name type="scientific">Rhododendron molle</name>
    <name type="common">Chinese azalea</name>
    <name type="synonym">Azalea mollis</name>
    <dbReference type="NCBI Taxonomy" id="49168"/>
    <lineage>
        <taxon>Eukaryota</taxon>
        <taxon>Viridiplantae</taxon>
        <taxon>Streptophyta</taxon>
        <taxon>Embryophyta</taxon>
        <taxon>Tracheophyta</taxon>
        <taxon>Spermatophyta</taxon>
        <taxon>Magnoliopsida</taxon>
        <taxon>eudicotyledons</taxon>
        <taxon>Gunneridae</taxon>
        <taxon>Pentapetalae</taxon>
        <taxon>asterids</taxon>
        <taxon>Ericales</taxon>
        <taxon>Ericaceae</taxon>
        <taxon>Ericoideae</taxon>
        <taxon>Rhodoreae</taxon>
        <taxon>Rhododendron</taxon>
    </lineage>
</organism>
<proteinExistence type="predicted"/>
<comment type="caution">
    <text evidence="1">The sequence shown here is derived from an EMBL/GenBank/DDBJ whole genome shotgun (WGS) entry which is preliminary data.</text>
</comment>
<reference evidence="1" key="1">
    <citation type="submission" date="2022-02" db="EMBL/GenBank/DDBJ databases">
        <title>Plant Genome Project.</title>
        <authorList>
            <person name="Zhang R.-G."/>
        </authorList>
    </citation>
    <scope>NUCLEOTIDE SEQUENCE</scope>
    <source>
        <strain evidence="1">AT1</strain>
    </source>
</reference>